<name>A0A7N0TBB8_KALFE</name>
<dbReference type="GO" id="GO:0033314">
    <property type="term" value="P:mitotic DNA replication checkpoint signaling"/>
    <property type="evidence" value="ECO:0007669"/>
    <property type="project" value="TreeGrafter"/>
</dbReference>
<keyword evidence="3" id="KW-0547">Nucleotide-binding</keyword>
<dbReference type="CDD" id="cd18140">
    <property type="entry name" value="HLD_clamp_RFC"/>
    <property type="match status" value="1"/>
</dbReference>
<evidence type="ECO:0000256" key="6">
    <source>
        <dbReference type="ARBA" id="ARBA00023242"/>
    </source>
</evidence>
<dbReference type="InterPro" id="IPR027417">
    <property type="entry name" value="P-loop_NTPase"/>
</dbReference>
<evidence type="ECO:0008006" key="11">
    <source>
        <dbReference type="Google" id="ProtNLM"/>
    </source>
</evidence>
<protein>
    <recommendedName>
        <fullName evidence="11">Cell cycle checkpoint protein RAD17</fullName>
    </recommendedName>
</protein>
<evidence type="ECO:0000313" key="9">
    <source>
        <dbReference type="EnsemblPlants" id="Kaladp0030s0073.1.v1.1"/>
    </source>
</evidence>
<dbReference type="Proteomes" id="UP000594263">
    <property type="component" value="Unplaced"/>
</dbReference>
<feature type="region of interest" description="Disordered" evidence="8">
    <location>
        <begin position="1"/>
        <end position="25"/>
    </location>
</feature>
<dbReference type="AlphaFoldDB" id="A0A7N0TBB8"/>
<feature type="region of interest" description="Disordered" evidence="8">
    <location>
        <begin position="649"/>
        <end position="678"/>
    </location>
</feature>
<dbReference type="InterPro" id="IPR004582">
    <property type="entry name" value="Checkpoint_prot_Rad17_Rad24"/>
</dbReference>
<keyword evidence="7" id="KW-0131">Cell cycle</keyword>
<dbReference type="GO" id="GO:0000077">
    <property type="term" value="P:DNA damage checkpoint signaling"/>
    <property type="evidence" value="ECO:0007669"/>
    <property type="project" value="TreeGrafter"/>
</dbReference>
<dbReference type="FunFam" id="3.40.50.300:FF:001661">
    <property type="entry name" value="RAD17 checkpoint clamp loader component"/>
    <property type="match status" value="1"/>
</dbReference>
<keyword evidence="4" id="KW-0227">DNA damage</keyword>
<reference evidence="9" key="1">
    <citation type="submission" date="2021-01" db="UniProtKB">
        <authorList>
            <consortium name="EnsemblPlants"/>
        </authorList>
    </citation>
    <scope>IDENTIFICATION</scope>
</reference>
<dbReference type="Pfam" id="PF03215">
    <property type="entry name" value="Rad17"/>
    <property type="match status" value="1"/>
</dbReference>
<dbReference type="GO" id="GO:0003682">
    <property type="term" value="F:chromatin binding"/>
    <property type="evidence" value="ECO:0007669"/>
    <property type="project" value="TreeGrafter"/>
</dbReference>
<dbReference type="Gene3D" id="1.10.8.60">
    <property type="match status" value="1"/>
</dbReference>
<dbReference type="EnsemblPlants" id="Kaladp0030s0073.1.v1.1">
    <property type="protein sequence ID" value="Kaladp0030s0073.1.v1.1"/>
    <property type="gene ID" value="Kaladp0030s0073.v1.1"/>
</dbReference>
<evidence type="ECO:0000256" key="3">
    <source>
        <dbReference type="ARBA" id="ARBA00022741"/>
    </source>
</evidence>
<dbReference type="GO" id="GO:0005634">
    <property type="term" value="C:nucleus"/>
    <property type="evidence" value="ECO:0007669"/>
    <property type="project" value="UniProtKB-SubCell"/>
</dbReference>
<proteinExistence type="inferred from homology"/>
<evidence type="ECO:0000256" key="8">
    <source>
        <dbReference type="SAM" id="MobiDB-lite"/>
    </source>
</evidence>
<feature type="compositionally biased region" description="Basic residues" evidence="8">
    <location>
        <begin position="1"/>
        <end position="10"/>
    </location>
</feature>
<dbReference type="PANTHER" id="PTHR12172">
    <property type="entry name" value="CELL CYCLE CHECKPOINT PROTEIN RAD17"/>
    <property type="match status" value="1"/>
</dbReference>
<dbReference type="PANTHER" id="PTHR12172:SF0">
    <property type="entry name" value="CELL CYCLE CHECKPOINT PROTEIN RAD17"/>
    <property type="match status" value="1"/>
</dbReference>
<dbReference type="Gene3D" id="3.40.50.300">
    <property type="entry name" value="P-loop containing nucleotide triphosphate hydrolases"/>
    <property type="match status" value="1"/>
</dbReference>
<feature type="region of interest" description="Disordered" evidence="8">
    <location>
        <begin position="88"/>
        <end position="126"/>
    </location>
</feature>
<evidence type="ECO:0000256" key="1">
    <source>
        <dbReference type="ARBA" id="ARBA00004123"/>
    </source>
</evidence>
<keyword evidence="6" id="KW-0539">Nucleus</keyword>
<dbReference type="GO" id="GO:0005524">
    <property type="term" value="F:ATP binding"/>
    <property type="evidence" value="ECO:0007669"/>
    <property type="project" value="UniProtKB-KW"/>
</dbReference>
<comment type="similarity">
    <text evidence="2">Belongs to the rad17/RAD24 family.</text>
</comment>
<feature type="compositionally biased region" description="Low complexity" evidence="8">
    <location>
        <begin position="104"/>
        <end position="116"/>
    </location>
</feature>
<accession>A0A7N0TBB8</accession>
<dbReference type="SUPFAM" id="SSF52540">
    <property type="entry name" value="P-loop containing nucleoside triphosphate hydrolases"/>
    <property type="match status" value="1"/>
</dbReference>
<keyword evidence="5" id="KW-0067">ATP-binding</keyword>
<evidence type="ECO:0000256" key="5">
    <source>
        <dbReference type="ARBA" id="ARBA00022840"/>
    </source>
</evidence>
<dbReference type="GO" id="GO:0006281">
    <property type="term" value="P:DNA repair"/>
    <property type="evidence" value="ECO:0007669"/>
    <property type="project" value="InterPro"/>
</dbReference>
<evidence type="ECO:0000313" key="10">
    <source>
        <dbReference type="Proteomes" id="UP000594263"/>
    </source>
</evidence>
<feature type="compositionally biased region" description="Acidic residues" evidence="8">
    <location>
        <begin position="667"/>
        <end position="678"/>
    </location>
</feature>
<sequence>MKTRENHHRSNLLAGSPSSHSDKSPPLVGSYTFRFYSSSYFHFDFELKSVQLCCSRFFFPLYFSGRDVKGLVMGERNTIVVWSSSEDDKEDSTWSSRGKRSAHSNLKSSKRSTSSKGAKKKARVVGLKSRTDSSDFDQVTLFSEDFHEGFNGFKVPAGSARNAHKQLWVDKYKPRSLDDLAVHKKKVEEVKMWFQERLRPCKDVCLSQVLIVTGQTGIGKSSTIHMVASHFGAKVCEWTTPTPTLWQEHMHMSSSGMRYTSKLDEFENFVERMRKYGSISFIEGQSNSLVILMIDDLPVANGKPASGRLQNSLRLLVQSASIPTVIVLTDYGRADSPDGCGHWLEELQSSLESAGACKVSFNPVTTNSIKRVLSRICSQEDCHATNQQIELIAKLSGGDIRNAISSLQYFSLKLNSVCYPSSISNHTSAFEKGIPDVGNNMCVMPMGRDETLSLFHALGKFLHNKREAGAALTSDQDAFVLNEKFARLPLKMDAPEKILWQAHGQARPITEFLHENVLDFLNDEAIDDSWTVAAYLSDADTLLASRNGVLFRNHEAENLGQSVAASVASRGVLFGNSCPVSSRWHSIRRPKLWQVELSSSRNMYDLLKRRLDKREACSLSSSTVIATEYMPAQKWLNYAESTTPWTTMQAKESGEDECDAMSIDGDDRVESEDEIEDW</sequence>
<dbReference type="OMA" id="VICASKA"/>
<keyword evidence="10" id="KW-1185">Reference proteome</keyword>
<evidence type="ECO:0000256" key="7">
    <source>
        <dbReference type="ARBA" id="ARBA00023306"/>
    </source>
</evidence>
<evidence type="ECO:0000256" key="2">
    <source>
        <dbReference type="ARBA" id="ARBA00006168"/>
    </source>
</evidence>
<dbReference type="Gramene" id="Kaladp0030s0073.1.v1.1">
    <property type="protein sequence ID" value="Kaladp0030s0073.1.v1.1"/>
    <property type="gene ID" value="Kaladp0030s0073.v1.1"/>
</dbReference>
<organism evidence="9 10">
    <name type="scientific">Kalanchoe fedtschenkoi</name>
    <name type="common">Lavender scallops</name>
    <name type="synonym">South American air plant</name>
    <dbReference type="NCBI Taxonomy" id="63787"/>
    <lineage>
        <taxon>Eukaryota</taxon>
        <taxon>Viridiplantae</taxon>
        <taxon>Streptophyta</taxon>
        <taxon>Embryophyta</taxon>
        <taxon>Tracheophyta</taxon>
        <taxon>Spermatophyta</taxon>
        <taxon>Magnoliopsida</taxon>
        <taxon>eudicotyledons</taxon>
        <taxon>Gunneridae</taxon>
        <taxon>Pentapetalae</taxon>
        <taxon>Saxifragales</taxon>
        <taxon>Crassulaceae</taxon>
        <taxon>Kalanchoe</taxon>
    </lineage>
</organism>
<dbReference type="InterPro" id="IPR047854">
    <property type="entry name" value="RFC_lid"/>
</dbReference>
<evidence type="ECO:0000256" key="4">
    <source>
        <dbReference type="ARBA" id="ARBA00022763"/>
    </source>
</evidence>
<comment type="subcellular location">
    <subcellularLocation>
        <location evidence="1">Nucleus</location>
    </subcellularLocation>
</comment>
<dbReference type="GO" id="GO:0003689">
    <property type="term" value="F:DNA clamp loader activity"/>
    <property type="evidence" value="ECO:0007669"/>
    <property type="project" value="TreeGrafter"/>
</dbReference>